<proteinExistence type="predicted"/>
<dbReference type="InterPro" id="IPR033887">
    <property type="entry name" value="PTS_IIA_man"/>
</dbReference>
<evidence type="ECO:0000256" key="3">
    <source>
        <dbReference type="ARBA" id="ARBA00022490"/>
    </source>
</evidence>
<keyword evidence="3" id="KW-0963">Cytoplasm</keyword>
<dbReference type="Gene3D" id="3.40.50.510">
    <property type="entry name" value="Phosphotransferase system, mannose-type IIA component"/>
    <property type="match status" value="1"/>
</dbReference>
<keyword evidence="7" id="KW-0418">Kinase</keyword>
<dbReference type="GO" id="GO:0005737">
    <property type="term" value="C:cytoplasm"/>
    <property type="evidence" value="ECO:0007669"/>
    <property type="project" value="UniProtKB-SubCell"/>
</dbReference>
<evidence type="ECO:0000256" key="5">
    <source>
        <dbReference type="ARBA" id="ARBA00022679"/>
    </source>
</evidence>
<dbReference type="PROSITE" id="PS51096">
    <property type="entry name" value="PTS_EIIA_TYPE_4"/>
    <property type="match status" value="1"/>
</dbReference>
<keyword evidence="10" id="KW-1185">Reference proteome</keyword>
<keyword evidence="5" id="KW-0808">Transferase</keyword>
<evidence type="ECO:0000256" key="7">
    <source>
        <dbReference type="ARBA" id="ARBA00022777"/>
    </source>
</evidence>
<keyword evidence="6" id="KW-0598">Phosphotransferase system</keyword>
<accession>A0A1G6HR75</accession>
<dbReference type="GO" id="GO:0009401">
    <property type="term" value="P:phosphoenolpyruvate-dependent sugar phosphotransferase system"/>
    <property type="evidence" value="ECO:0007669"/>
    <property type="project" value="UniProtKB-KW"/>
</dbReference>
<sequence>MVGIIVTGHGNFASGITSALELIAGPQDAYAALDFTSLSGTEELEKDMAAALESLRSREDVDGVLVLCDLVGGTPFKTAATLGIPLGDVRVVAGVNLGGLVECATQRDAVSGLDELAQLEKDSMRSSVVEFELAQPAEEDDDFSDGI</sequence>
<evidence type="ECO:0000259" key="8">
    <source>
        <dbReference type="PROSITE" id="PS51096"/>
    </source>
</evidence>
<evidence type="ECO:0000256" key="6">
    <source>
        <dbReference type="ARBA" id="ARBA00022683"/>
    </source>
</evidence>
<organism evidence="9 10">
    <name type="scientific">Parafannyhessea umbonata</name>
    <dbReference type="NCBI Taxonomy" id="604330"/>
    <lineage>
        <taxon>Bacteria</taxon>
        <taxon>Bacillati</taxon>
        <taxon>Actinomycetota</taxon>
        <taxon>Coriobacteriia</taxon>
        <taxon>Coriobacteriales</taxon>
        <taxon>Atopobiaceae</taxon>
        <taxon>Parafannyhessea</taxon>
    </lineage>
</organism>
<evidence type="ECO:0000256" key="1">
    <source>
        <dbReference type="ARBA" id="ARBA00004496"/>
    </source>
</evidence>
<protein>
    <submittedName>
        <fullName evidence="9">PTS system, N-acetylgalactosamine-specific IIA component</fullName>
    </submittedName>
</protein>
<dbReference type="PANTHER" id="PTHR33799:SF1">
    <property type="entry name" value="PTS SYSTEM MANNOSE-SPECIFIC EIIAB COMPONENT-RELATED"/>
    <property type="match status" value="1"/>
</dbReference>
<evidence type="ECO:0000313" key="10">
    <source>
        <dbReference type="Proteomes" id="UP000198528"/>
    </source>
</evidence>
<keyword evidence="2" id="KW-0813">Transport</keyword>
<dbReference type="SUPFAM" id="SSF53062">
    <property type="entry name" value="PTS system fructose IIA component-like"/>
    <property type="match status" value="1"/>
</dbReference>
<dbReference type="GO" id="GO:0016301">
    <property type="term" value="F:kinase activity"/>
    <property type="evidence" value="ECO:0007669"/>
    <property type="project" value="UniProtKB-KW"/>
</dbReference>
<dbReference type="InterPro" id="IPR036662">
    <property type="entry name" value="PTS_EIIA_man-typ_sf"/>
</dbReference>
<dbReference type="AlphaFoldDB" id="A0A1G6HR75"/>
<evidence type="ECO:0000313" key="9">
    <source>
        <dbReference type="EMBL" id="SDB96711.1"/>
    </source>
</evidence>
<feature type="domain" description="PTS EIIA type-4" evidence="8">
    <location>
        <begin position="1"/>
        <end position="128"/>
    </location>
</feature>
<keyword evidence="4" id="KW-0762">Sugar transport</keyword>
<evidence type="ECO:0000256" key="4">
    <source>
        <dbReference type="ARBA" id="ARBA00022597"/>
    </source>
</evidence>
<dbReference type="InterPro" id="IPR051471">
    <property type="entry name" value="Bacterial_PTS_sugar_comp"/>
</dbReference>
<dbReference type="PANTHER" id="PTHR33799">
    <property type="entry name" value="PTS PERMEASE-RELATED-RELATED"/>
    <property type="match status" value="1"/>
</dbReference>
<gene>
    <name evidence="9" type="ORF">SAMN04487824_10189</name>
</gene>
<dbReference type="RefSeq" id="WP_090844245.1">
    <property type="nucleotide sequence ID" value="NZ_FMZL01000001.1"/>
</dbReference>
<evidence type="ECO:0000256" key="2">
    <source>
        <dbReference type="ARBA" id="ARBA00022448"/>
    </source>
</evidence>
<dbReference type="Proteomes" id="UP000198528">
    <property type="component" value="Unassembled WGS sequence"/>
</dbReference>
<comment type="subcellular location">
    <subcellularLocation>
        <location evidence="1">Cytoplasm</location>
    </subcellularLocation>
</comment>
<dbReference type="CDD" id="cd00006">
    <property type="entry name" value="PTS_IIA_man"/>
    <property type="match status" value="1"/>
</dbReference>
<dbReference type="EMBL" id="FMZL01000001">
    <property type="protein sequence ID" value="SDB96711.1"/>
    <property type="molecule type" value="Genomic_DNA"/>
</dbReference>
<reference evidence="10" key="1">
    <citation type="submission" date="2016-10" db="EMBL/GenBank/DDBJ databases">
        <authorList>
            <person name="Varghese N."/>
            <person name="Submissions S."/>
        </authorList>
    </citation>
    <scope>NUCLEOTIDE SEQUENCE [LARGE SCALE GENOMIC DNA]</scope>
    <source>
        <strain evidence="10">DSM 22619</strain>
    </source>
</reference>
<dbReference type="Pfam" id="PF03610">
    <property type="entry name" value="EIIA-man"/>
    <property type="match status" value="1"/>
</dbReference>
<dbReference type="InterPro" id="IPR004701">
    <property type="entry name" value="PTS_EIIA_man-typ"/>
</dbReference>
<dbReference type="GO" id="GO:0016020">
    <property type="term" value="C:membrane"/>
    <property type="evidence" value="ECO:0007669"/>
    <property type="project" value="InterPro"/>
</dbReference>
<name>A0A1G6HR75_9ACTN</name>
<dbReference type="STRING" id="604330.SAMN04489857_0553"/>